<dbReference type="Proteomes" id="UP000507222">
    <property type="component" value="Unassembled WGS sequence"/>
</dbReference>
<dbReference type="AlphaFoldDB" id="A0A6J5TH00"/>
<accession>A0A6J5TH00</accession>
<reference evidence="2 3" key="1">
    <citation type="submission" date="2020-05" db="EMBL/GenBank/DDBJ databases">
        <authorList>
            <person name="Campoy J."/>
            <person name="Schneeberger K."/>
            <person name="Spophaly S."/>
        </authorList>
    </citation>
    <scope>NUCLEOTIDE SEQUENCE [LARGE SCALE GENOMIC DNA]</scope>
    <source>
        <strain evidence="2">PruArmRojPasFocal</strain>
    </source>
</reference>
<feature type="region of interest" description="Disordered" evidence="1">
    <location>
        <begin position="42"/>
        <end position="62"/>
    </location>
</feature>
<dbReference type="EMBL" id="CAEKDK010000001">
    <property type="protein sequence ID" value="CAB4263211.1"/>
    <property type="molecule type" value="Genomic_DNA"/>
</dbReference>
<protein>
    <submittedName>
        <fullName evidence="2">Uncharacterized protein</fullName>
    </submittedName>
</protein>
<gene>
    <name evidence="2" type="ORF">CURHAP_LOCUS3080</name>
</gene>
<name>A0A6J5TH00_PRUAR</name>
<organism evidence="2 3">
    <name type="scientific">Prunus armeniaca</name>
    <name type="common">Apricot</name>
    <name type="synonym">Armeniaca vulgaris</name>
    <dbReference type="NCBI Taxonomy" id="36596"/>
    <lineage>
        <taxon>Eukaryota</taxon>
        <taxon>Viridiplantae</taxon>
        <taxon>Streptophyta</taxon>
        <taxon>Embryophyta</taxon>
        <taxon>Tracheophyta</taxon>
        <taxon>Spermatophyta</taxon>
        <taxon>Magnoliopsida</taxon>
        <taxon>eudicotyledons</taxon>
        <taxon>Gunneridae</taxon>
        <taxon>Pentapetalae</taxon>
        <taxon>rosids</taxon>
        <taxon>fabids</taxon>
        <taxon>Rosales</taxon>
        <taxon>Rosaceae</taxon>
        <taxon>Amygdaloideae</taxon>
        <taxon>Amygdaleae</taxon>
        <taxon>Prunus</taxon>
    </lineage>
</organism>
<sequence>MEEPSPRQKDGGAGLQSRGIERWALYATQACTRQAGHMRWARPQGETLTDAEQGPRRCTGLA</sequence>
<evidence type="ECO:0000256" key="1">
    <source>
        <dbReference type="SAM" id="MobiDB-lite"/>
    </source>
</evidence>
<evidence type="ECO:0000313" key="2">
    <source>
        <dbReference type="EMBL" id="CAB4263211.1"/>
    </source>
</evidence>
<evidence type="ECO:0000313" key="3">
    <source>
        <dbReference type="Proteomes" id="UP000507222"/>
    </source>
</evidence>
<proteinExistence type="predicted"/>